<organism evidence="1 2">
    <name type="scientific">Cucurbitaria berberidis CBS 394.84</name>
    <dbReference type="NCBI Taxonomy" id="1168544"/>
    <lineage>
        <taxon>Eukaryota</taxon>
        <taxon>Fungi</taxon>
        <taxon>Dikarya</taxon>
        <taxon>Ascomycota</taxon>
        <taxon>Pezizomycotina</taxon>
        <taxon>Dothideomycetes</taxon>
        <taxon>Pleosporomycetidae</taxon>
        <taxon>Pleosporales</taxon>
        <taxon>Pleosporineae</taxon>
        <taxon>Cucurbitariaceae</taxon>
        <taxon>Cucurbitaria</taxon>
    </lineage>
</organism>
<dbReference type="Gene3D" id="2.40.320.10">
    <property type="entry name" value="Hypothetical Protein Pfu-838710-001"/>
    <property type="match status" value="1"/>
</dbReference>
<evidence type="ECO:0000313" key="2">
    <source>
        <dbReference type="Proteomes" id="UP000800039"/>
    </source>
</evidence>
<dbReference type="GO" id="GO:0050333">
    <property type="term" value="F:thiamine triphosphate phosphatase activity"/>
    <property type="evidence" value="ECO:0007669"/>
    <property type="project" value="InterPro"/>
</dbReference>
<dbReference type="InterPro" id="IPR033469">
    <property type="entry name" value="CYTH-like_dom_sf"/>
</dbReference>
<dbReference type="GO" id="GO:0006772">
    <property type="term" value="P:thiamine metabolic process"/>
    <property type="evidence" value="ECO:0007669"/>
    <property type="project" value="InterPro"/>
</dbReference>
<dbReference type="GeneID" id="63844317"/>
<dbReference type="CDD" id="cd07758">
    <property type="entry name" value="ThTPase"/>
    <property type="match status" value="1"/>
</dbReference>
<reference evidence="1" key="1">
    <citation type="submission" date="2020-01" db="EMBL/GenBank/DDBJ databases">
        <authorList>
            <consortium name="DOE Joint Genome Institute"/>
            <person name="Haridas S."/>
            <person name="Albert R."/>
            <person name="Binder M."/>
            <person name="Bloem J."/>
            <person name="Labutti K."/>
            <person name="Salamov A."/>
            <person name="Andreopoulos B."/>
            <person name="Baker S.E."/>
            <person name="Barry K."/>
            <person name="Bills G."/>
            <person name="Bluhm B.H."/>
            <person name="Cannon C."/>
            <person name="Castanera R."/>
            <person name="Culley D.E."/>
            <person name="Daum C."/>
            <person name="Ezra D."/>
            <person name="Gonzalez J.B."/>
            <person name="Henrissat B."/>
            <person name="Kuo A."/>
            <person name="Liang C."/>
            <person name="Lipzen A."/>
            <person name="Lutzoni F."/>
            <person name="Magnuson J."/>
            <person name="Mondo S."/>
            <person name="Nolan M."/>
            <person name="Ohm R."/>
            <person name="Pangilinan J."/>
            <person name="Park H.-J."/>
            <person name="Ramirez L."/>
            <person name="Alfaro M."/>
            <person name="Sun H."/>
            <person name="Tritt A."/>
            <person name="Yoshinaga Y."/>
            <person name="Zwiers L.-H."/>
            <person name="Turgeon B.G."/>
            <person name="Goodwin S.B."/>
            <person name="Spatafora J.W."/>
            <person name="Crous P.W."/>
            <person name="Grigoriev I.V."/>
        </authorList>
    </citation>
    <scope>NUCLEOTIDE SEQUENCE</scope>
    <source>
        <strain evidence="1">CBS 394.84</strain>
    </source>
</reference>
<dbReference type="PANTHER" id="PTHR14586:SF1">
    <property type="entry name" value="THIAMINE-TRIPHOSPHATASE"/>
    <property type="match status" value="1"/>
</dbReference>
<dbReference type="InterPro" id="IPR012177">
    <property type="entry name" value="ThTPase_euk"/>
</dbReference>
<evidence type="ECO:0000313" key="1">
    <source>
        <dbReference type="EMBL" id="KAF1842323.1"/>
    </source>
</evidence>
<protein>
    <recommendedName>
        <fullName evidence="3">Thiamine-triphosphatase</fullName>
    </recommendedName>
</protein>
<dbReference type="PANTHER" id="PTHR14586">
    <property type="entry name" value="THIAMINE-TRIPHOSPHATASE"/>
    <property type="match status" value="1"/>
</dbReference>
<dbReference type="RefSeq" id="XP_040784886.1">
    <property type="nucleotide sequence ID" value="XM_040927065.1"/>
</dbReference>
<dbReference type="GO" id="GO:0042357">
    <property type="term" value="P:thiamine diphosphate metabolic process"/>
    <property type="evidence" value="ECO:0007669"/>
    <property type="project" value="TreeGrafter"/>
</dbReference>
<dbReference type="SUPFAM" id="SSF55154">
    <property type="entry name" value="CYTH-like phosphatases"/>
    <property type="match status" value="1"/>
</dbReference>
<dbReference type="InterPro" id="IPR039582">
    <property type="entry name" value="THTPA"/>
</dbReference>
<dbReference type="Proteomes" id="UP000800039">
    <property type="component" value="Unassembled WGS sequence"/>
</dbReference>
<sequence>MIPRSFSATSCVLEVERKFRCLAVRELTTNIGSPPFQSIQSLGQQTISDVYYDRANLLSSAGVWVRRRNAKWEAKIRIGGDFINSRFEELSDPHAIARCIKDIAGTARTEQQQFGLERVAAFTTTREAWIADNEFRIVLDSMDFGHTVGEVELQQHKTLVATSSTSVEQEKQKIMQHMDSRIARFMEQYAWAFCPGIPKGKLTAYFERTALARG</sequence>
<gene>
    <name evidence="1" type="ORF">K460DRAFT_182317</name>
</gene>
<proteinExistence type="predicted"/>
<accession>A0A9P4GAQ6</accession>
<dbReference type="EMBL" id="ML976618">
    <property type="protein sequence ID" value="KAF1842323.1"/>
    <property type="molecule type" value="Genomic_DNA"/>
</dbReference>
<keyword evidence="2" id="KW-1185">Reference proteome</keyword>
<dbReference type="AlphaFoldDB" id="A0A9P4GAQ6"/>
<dbReference type="OrthoDB" id="442176at2759"/>
<dbReference type="GO" id="GO:0000287">
    <property type="term" value="F:magnesium ion binding"/>
    <property type="evidence" value="ECO:0007669"/>
    <property type="project" value="TreeGrafter"/>
</dbReference>
<name>A0A9P4GAQ6_9PLEO</name>
<comment type="caution">
    <text evidence="1">The sequence shown here is derived from an EMBL/GenBank/DDBJ whole genome shotgun (WGS) entry which is preliminary data.</text>
</comment>
<evidence type="ECO:0008006" key="3">
    <source>
        <dbReference type="Google" id="ProtNLM"/>
    </source>
</evidence>